<dbReference type="SUPFAM" id="SSF141739">
    <property type="entry name" value="MFPT repeat-like"/>
    <property type="match status" value="1"/>
</dbReference>
<gene>
    <name evidence="1" type="ORF">SVUK_LOCUS426</name>
</gene>
<dbReference type="AlphaFoldDB" id="A0A3P7K8V2"/>
<dbReference type="Proteomes" id="UP000270094">
    <property type="component" value="Unassembled WGS sequence"/>
</dbReference>
<dbReference type="PANTHER" id="PTHR31578">
    <property type="entry name" value="PROTEIN CBG21223-RELATED"/>
    <property type="match status" value="1"/>
</dbReference>
<sequence>EIPATAAGFEYCWLPYEQVCAAAEFKVDRNPIPLKASRYEDKDFAPVHMSYVAPCVIKNDKFEYLGSVNMKKERAEVGFDGRVITLDGPKIRQLMVLCRKDRDDTMTI</sequence>
<reference evidence="1 2" key="1">
    <citation type="submission" date="2018-11" db="EMBL/GenBank/DDBJ databases">
        <authorList>
            <consortium name="Pathogen Informatics"/>
        </authorList>
    </citation>
    <scope>NUCLEOTIDE SEQUENCE [LARGE SCALE GENOMIC DNA]</scope>
</reference>
<feature type="non-terminal residue" evidence="1">
    <location>
        <position position="1"/>
    </location>
</feature>
<evidence type="ECO:0000313" key="2">
    <source>
        <dbReference type="Proteomes" id="UP000270094"/>
    </source>
</evidence>
<keyword evidence="2" id="KW-1185">Reference proteome</keyword>
<accession>A0A3P7K8V2</accession>
<dbReference type="OrthoDB" id="5863054at2759"/>
<dbReference type="EMBL" id="UYYB01000700">
    <property type="protein sequence ID" value="VDM65428.1"/>
    <property type="molecule type" value="Genomic_DNA"/>
</dbReference>
<name>A0A3P7K8V2_STRVU</name>
<organism evidence="1 2">
    <name type="scientific">Strongylus vulgaris</name>
    <name type="common">Blood worm</name>
    <dbReference type="NCBI Taxonomy" id="40348"/>
    <lineage>
        <taxon>Eukaryota</taxon>
        <taxon>Metazoa</taxon>
        <taxon>Ecdysozoa</taxon>
        <taxon>Nematoda</taxon>
        <taxon>Chromadorea</taxon>
        <taxon>Rhabditida</taxon>
        <taxon>Rhabditina</taxon>
        <taxon>Rhabditomorpha</taxon>
        <taxon>Strongyloidea</taxon>
        <taxon>Strongylidae</taxon>
        <taxon>Strongylus</taxon>
    </lineage>
</organism>
<dbReference type="Pfam" id="PF12150">
    <property type="entry name" value="MFP2b"/>
    <property type="match status" value="1"/>
</dbReference>
<protein>
    <submittedName>
        <fullName evidence="1">Uncharacterized protein</fullName>
    </submittedName>
</protein>
<dbReference type="InterPro" id="IPR021010">
    <property type="entry name" value="Cytosolic_motility_protein"/>
</dbReference>
<evidence type="ECO:0000313" key="1">
    <source>
        <dbReference type="EMBL" id="VDM65428.1"/>
    </source>
</evidence>
<dbReference type="PANTHER" id="PTHR31578:SF3">
    <property type="entry name" value="NEMATODE SPECIFIC PEPTIDE FAMILY"/>
    <property type="match status" value="1"/>
</dbReference>
<proteinExistence type="predicted"/>